<organism evidence="1 2">
    <name type="scientific">Brachionus plicatilis</name>
    <name type="common">Marine rotifer</name>
    <name type="synonym">Brachionus muelleri</name>
    <dbReference type="NCBI Taxonomy" id="10195"/>
    <lineage>
        <taxon>Eukaryota</taxon>
        <taxon>Metazoa</taxon>
        <taxon>Spiralia</taxon>
        <taxon>Gnathifera</taxon>
        <taxon>Rotifera</taxon>
        <taxon>Eurotatoria</taxon>
        <taxon>Monogononta</taxon>
        <taxon>Pseudotrocha</taxon>
        <taxon>Ploima</taxon>
        <taxon>Brachionidae</taxon>
        <taxon>Brachionus</taxon>
    </lineage>
</organism>
<keyword evidence="2" id="KW-1185">Reference proteome</keyword>
<name>A0A3M7T113_BRAPC</name>
<dbReference type="AlphaFoldDB" id="A0A3M7T113"/>
<evidence type="ECO:0000313" key="2">
    <source>
        <dbReference type="Proteomes" id="UP000276133"/>
    </source>
</evidence>
<reference evidence="1 2" key="1">
    <citation type="journal article" date="2018" name="Sci. Rep.">
        <title>Genomic signatures of local adaptation to the degree of environmental predictability in rotifers.</title>
        <authorList>
            <person name="Franch-Gras L."/>
            <person name="Hahn C."/>
            <person name="Garcia-Roger E.M."/>
            <person name="Carmona M.J."/>
            <person name="Serra M."/>
            <person name="Gomez A."/>
        </authorList>
    </citation>
    <scope>NUCLEOTIDE SEQUENCE [LARGE SCALE GENOMIC DNA]</scope>
    <source>
        <strain evidence="1">HYR1</strain>
    </source>
</reference>
<accession>A0A3M7T113</accession>
<protein>
    <submittedName>
        <fullName evidence="1">Uncharacterized protein</fullName>
    </submittedName>
</protein>
<comment type="caution">
    <text evidence="1">The sequence shown here is derived from an EMBL/GenBank/DDBJ whole genome shotgun (WGS) entry which is preliminary data.</text>
</comment>
<evidence type="ECO:0000313" key="1">
    <source>
        <dbReference type="EMBL" id="RNA41528.1"/>
    </source>
</evidence>
<proteinExistence type="predicted"/>
<dbReference type="EMBL" id="REGN01000491">
    <property type="protein sequence ID" value="RNA41528.1"/>
    <property type="molecule type" value="Genomic_DNA"/>
</dbReference>
<sequence>MLAITQPIITCFDSLIIRLIEIINIIIKIQLEMINNMSNHLDSSEFLLGENDFVYIDCMLFLSQMTDICDTTFYLFLFYYSIVFMSYSKSIVRNSSESRNPSYQHSCRKRLTTIQTKSLEFLNINF</sequence>
<gene>
    <name evidence="1" type="ORF">BpHYR1_002042</name>
</gene>
<dbReference type="Proteomes" id="UP000276133">
    <property type="component" value="Unassembled WGS sequence"/>
</dbReference>